<evidence type="ECO:0000256" key="6">
    <source>
        <dbReference type="PIRSR" id="PIRSR625705-1"/>
    </source>
</evidence>
<dbReference type="GO" id="GO:0005975">
    <property type="term" value="P:carbohydrate metabolic process"/>
    <property type="evidence" value="ECO:0007669"/>
    <property type="project" value="InterPro"/>
</dbReference>
<dbReference type="OrthoDB" id="9763537at2"/>
<reference evidence="10 11" key="1">
    <citation type="submission" date="2018-06" db="EMBL/GenBank/DDBJ databases">
        <authorList>
            <consortium name="Pathogen Informatics"/>
            <person name="Doyle S."/>
        </authorList>
    </citation>
    <scope>NUCLEOTIDE SEQUENCE [LARGE SCALE GENOMIC DNA]</scope>
    <source>
        <strain evidence="10 11">NCTC11155</strain>
    </source>
</reference>
<dbReference type="EMBL" id="UFSX01000001">
    <property type="protein sequence ID" value="SUV28637.1"/>
    <property type="molecule type" value="Genomic_DNA"/>
</dbReference>
<feature type="signal peptide" evidence="7">
    <location>
        <begin position="1"/>
        <end position="21"/>
    </location>
</feature>
<evidence type="ECO:0000313" key="11">
    <source>
        <dbReference type="Proteomes" id="UP000254424"/>
    </source>
</evidence>
<feature type="domain" description="Beta-hexosaminidase bacterial type N-terminal" evidence="9">
    <location>
        <begin position="101"/>
        <end position="158"/>
    </location>
</feature>
<dbReference type="Pfam" id="PF00728">
    <property type="entry name" value="Glyco_hydro_20"/>
    <property type="match status" value="1"/>
</dbReference>
<feature type="active site" description="Proton donor" evidence="6">
    <location>
        <position position="300"/>
    </location>
</feature>
<organism evidence="10 11">
    <name type="scientific">Bacteroides eggerthii</name>
    <dbReference type="NCBI Taxonomy" id="28111"/>
    <lineage>
        <taxon>Bacteria</taxon>
        <taxon>Pseudomonadati</taxon>
        <taxon>Bacteroidota</taxon>
        <taxon>Bacteroidia</taxon>
        <taxon>Bacteroidales</taxon>
        <taxon>Bacteroidaceae</taxon>
        <taxon>Bacteroides</taxon>
    </lineage>
</organism>
<dbReference type="InterPro" id="IPR015883">
    <property type="entry name" value="Glyco_hydro_20_cat"/>
</dbReference>
<dbReference type="RefSeq" id="WP_004289741.1">
    <property type="nucleotide sequence ID" value="NZ_CABKNQ010000019.1"/>
</dbReference>
<keyword evidence="7" id="KW-0732">Signal</keyword>
<comment type="similarity">
    <text evidence="2">Belongs to the glycosyl hydrolase 20 family.</text>
</comment>
<dbReference type="Proteomes" id="UP000254424">
    <property type="component" value="Unassembled WGS sequence"/>
</dbReference>
<dbReference type="GeneID" id="93070529"/>
<feature type="chain" id="PRO_5016615469" description="beta-N-acetylhexosaminidase" evidence="7">
    <location>
        <begin position="22"/>
        <end position="840"/>
    </location>
</feature>
<dbReference type="STRING" id="483216.BACEGG_01444"/>
<dbReference type="GO" id="GO:0030203">
    <property type="term" value="P:glycosaminoglycan metabolic process"/>
    <property type="evidence" value="ECO:0007669"/>
    <property type="project" value="TreeGrafter"/>
</dbReference>
<evidence type="ECO:0000256" key="4">
    <source>
        <dbReference type="ARBA" id="ARBA00022801"/>
    </source>
</evidence>
<dbReference type="GO" id="GO:0016020">
    <property type="term" value="C:membrane"/>
    <property type="evidence" value="ECO:0007669"/>
    <property type="project" value="TreeGrafter"/>
</dbReference>
<dbReference type="InterPro" id="IPR015882">
    <property type="entry name" value="HEX_bac_N"/>
</dbReference>
<dbReference type="SUPFAM" id="SSF51445">
    <property type="entry name" value="(Trans)glycosidases"/>
    <property type="match status" value="1"/>
</dbReference>
<dbReference type="InterPro" id="IPR025705">
    <property type="entry name" value="Beta_hexosaminidase_sua/sub"/>
</dbReference>
<dbReference type="InterPro" id="IPR017853">
    <property type="entry name" value="GH"/>
</dbReference>
<dbReference type="InterPro" id="IPR029018">
    <property type="entry name" value="Hex-like_dom2"/>
</dbReference>
<gene>
    <name evidence="10" type="ORF">NCTC11155_00588</name>
</gene>
<feature type="domain" description="Glycoside hydrolase family 20 catalytic" evidence="8">
    <location>
        <begin position="215"/>
        <end position="369"/>
    </location>
</feature>
<evidence type="ECO:0000256" key="1">
    <source>
        <dbReference type="ARBA" id="ARBA00001231"/>
    </source>
</evidence>
<protein>
    <recommendedName>
        <fullName evidence="3">beta-N-acetylhexosaminidase</fullName>
        <ecNumber evidence="3">3.2.1.52</ecNumber>
    </recommendedName>
</protein>
<dbReference type="PANTHER" id="PTHR22600">
    <property type="entry name" value="BETA-HEXOSAMINIDASE"/>
    <property type="match status" value="1"/>
</dbReference>
<accession>A0A380YJ87</accession>
<comment type="catalytic activity">
    <reaction evidence="1">
        <text>Hydrolysis of terminal non-reducing N-acetyl-D-hexosamine residues in N-acetyl-beta-D-hexosaminides.</text>
        <dbReference type="EC" id="3.2.1.52"/>
    </reaction>
</comment>
<keyword evidence="4" id="KW-0378">Hydrolase</keyword>
<evidence type="ECO:0000256" key="5">
    <source>
        <dbReference type="ARBA" id="ARBA00023295"/>
    </source>
</evidence>
<dbReference type="Gene3D" id="3.20.20.80">
    <property type="entry name" value="Glycosidases"/>
    <property type="match status" value="1"/>
</dbReference>
<keyword evidence="5" id="KW-0326">Glycosidase</keyword>
<dbReference type="AlphaFoldDB" id="A0A380YJ87"/>
<dbReference type="SUPFAM" id="SSF55545">
    <property type="entry name" value="beta-N-acetylhexosaminidase-like domain"/>
    <property type="match status" value="1"/>
</dbReference>
<evidence type="ECO:0000256" key="3">
    <source>
        <dbReference type="ARBA" id="ARBA00012663"/>
    </source>
</evidence>
<dbReference type="EC" id="3.2.1.52" evidence="3"/>
<evidence type="ECO:0000256" key="2">
    <source>
        <dbReference type="ARBA" id="ARBA00006285"/>
    </source>
</evidence>
<name>A0A380YJ87_9BACE</name>
<proteinExistence type="inferred from homology"/>
<dbReference type="PANTHER" id="PTHR22600:SF57">
    <property type="entry name" value="BETA-N-ACETYLHEXOSAMINIDASE"/>
    <property type="match status" value="1"/>
</dbReference>
<evidence type="ECO:0000256" key="7">
    <source>
        <dbReference type="SAM" id="SignalP"/>
    </source>
</evidence>
<dbReference type="GO" id="GO:0004563">
    <property type="term" value="F:beta-N-acetylhexosaminidase activity"/>
    <property type="evidence" value="ECO:0007669"/>
    <property type="project" value="UniProtKB-EC"/>
</dbReference>
<dbReference type="Gene3D" id="3.30.379.10">
    <property type="entry name" value="Chitobiase/beta-hexosaminidase domain 2-like"/>
    <property type="match status" value="1"/>
</dbReference>
<evidence type="ECO:0000259" key="9">
    <source>
        <dbReference type="Pfam" id="PF02838"/>
    </source>
</evidence>
<dbReference type="Pfam" id="PF02838">
    <property type="entry name" value="Glyco_hydro_20b"/>
    <property type="match status" value="1"/>
</dbReference>
<evidence type="ECO:0000259" key="8">
    <source>
        <dbReference type="Pfam" id="PF00728"/>
    </source>
</evidence>
<evidence type="ECO:0000313" key="10">
    <source>
        <dbReference type="EMBL" id="SUV28637.1"/>
    </source>
</evidence>
<sequence>MKKKFFLCLIEIVSLTCMGHAAGLPVLPLPKVISTVDGANKGEKVYGDIDFIWRNTNPELYNCVQEEFKEFFRDSCPDRLKIIGEQSSSKKVLRAFCREHSLDEHYVDSIGPEGYLLSKSDSCIHVISKTTKGLLYGIQSAKQLVRGGYAPSVALADWPDYPQRIFFDDISRGPISNVTYIKKQIRDLSELKYNAFTFYIEHVIQPLSYPDFAPENGKLTMDDVKEICSYAREYQMEIIGSFQCFGHFEKILSLEKYAPLGDTPSMIAPLKPQAQAFLKSVIEELADAFSSDYFNINCDETWDLENGKSKEYVRRVGADKFYADHIRFLYDVLKAKNKKVMMWGDIIMKYPHLLSELPKDITYLSWNYSGTNYDAWINPFKENRSCYLVCPGILNSNRLFPDLNMTRENMQFITDGYRAGAQGVLYTSWDDSAFHSFASIMYGVALASEYSWNASRNVDADDFEGRYCMVRFGSEDTMFVQALNELMKFAKLGMTYEMNDRIFYERFTPDINNPLNINKEELGIARNILASVKRTVSAVHLQKEHIDEKALRYTVAQYEFIVDARERMFKMADWYRKSLQEYAESPEQARKSLIMALKDVNPLETQILTLKQQYTELWICENQSYFLDKGLELYKEKLDQIHRVQSVLLRAIDFIDRGRKPDDITAAGLDVRNINSNYFSCWLFCGAFLNGDMNTDYLATIGGEINVTPLPGERFDVGGDEYKWTRCVSDNGFIMDFNEMFHSVNNGVAYATAMLYSDKEQIVQVLYGGSGENLIYCNGQIVGHTAKENEFVADKYKLSLHLKAGSNRILIKSRQLVNDWKFSFRVDGRIVKSHKQKYYL</sequence>